<dbReference type="Pfam" id="PF06082">
    <property type="entry name" value="YjbH"/>
    <property type="match status" value="1"/>
</dbReference>
<evidence type="ECO:0000256" key="1">
    <source>
        <dbReference type="SAM" id="SignalP"/>
    </source>
</evidence>
<dbReference type="EMBL" id="LYBM01000002">
    <property type="protein sequence ID" value="ODA35756.1"/>
    <property type="molecule type" value="Genomic_DNA"/>
</dbReference>
<dbReference type="OrthoDB" id="19542at2"/>
<name>A0A1C3ERA7_9GAMM</name>
<dbReference type="RefSeq" id="WP_068898525.1">
    <property type="nucleotide sequence ID" value="NZ_JBHUIF010000032.1"/>
</dbReference>
<keyword evidence="3" id="KW-1185">Reference proteome</keyword>
<evidence type="ECO:0000313" key="3">
    <source>
        <dbReference type="Proteomes" id="UP000094936"/>
    </source>
</evidence>
<dbReference type="Proteomes" id="UP000094936">
    <property type="component" value="Unassembled WGS sequence"/>
</dbReference>
<proteinExistence type="predicted"/>
<reference evidence="2 3" key="1">
    <citation type="submission" date="2016-05" db="EMBL/GenBank/DDBJ databases">
        <title>Genomic Taxonomy of the Vibrionaceae.</title>
        <authorList>
            <person name="Gomez-Gil B."/>
            <person name="Enciso-Ibarra J."/>
        </authorList>
    </citation>
    <scope>NUCLEOTIDE SEQUENCE [LARGE SCALE GENOMIC DNA]</scope>
    <source>
        <strain evidence="2 3">CAIM 1920</strain>
    </source>
</reference>
<feature type="signal peptide" evidence="1">
    <location>
        <begin position="1"/>
        <end position="23"/>
    </location>
</feature>
<feature type="chain" id="PRO_5008673338" description="WbfB protein" evidence="1">
    <location>
        <begin position="24"/>
        <end position="719"/>
    </location>
</feature>
<dbReference type="InterPro" id="IPR010344">
    <property type="entry name" value="YbjH"/>
</dbReference>
<organism evidence="2 3">
    <name type="scientific">Veronia pacifica</name>
    <dbReference type="NCBI Taxonomy" id="1080227"/>
    <lineage>
        <taxon>Bacteria</taxon>
        <taxon>Pseudomonadati</taxon>
        <taxon>Pseudomonadota</taxon>
        <taxon>Gammaproteobacteria</taxon>
        <taxon>Vibrionales</taxon>
        <taxon>Vibrionaceae</taxon>
        <taxon>Veronia</taxon>
    </lineage>
</organism>
<evidence type="ECO:0008006" key="4">
    <source>
        <dbReference type="Google" id="ProtNLM"/>
    </source>
</evidence>
<dbReference type="STRING" id="1080227.A8L45_01575"/>
<sequence>MKSYQKSLSQLITLCLVSLPALAVSADHRYFEPSQTDFGGVGLMQMPTGRVARDGEFSFGLSFNADYEHYHASIQLLDRLEATLRYTLLPNRNYGSGSFGGDTKYTDKGIDFKFKLFDESFWVPETSVGVRDLGGTGLFDGEYIAATKRVGPIDITAGIAWGYMGNMANLRGSQTSSNKECGRVSEYGGKGGEFDIKRWFTGCASVYGGLEYQTPWRPLALKAEYDANDYTGDFAPLEQPPKSHINIGALYALGDWGRLRASFERGNIWTLGFTLRTNFNSLQQEWLNNPAPVYSPNTSRDWSEIARSLSKNAGYSDVSIYRDKQDILIYGKQTHYRNAGSGYERAATIIENAVTGASSFRIIDQSKGLSLTETIIDADKHKKYANQEQIGLTFDETVSAVQPPNPKNSPETEVLASNYEPFSYDFAPTLAQSLGSAEDFYLFSVGIAGNVLYRFNQNTELSAQVHLNLYNNYDKFSHTVAPGDSTQLKRVRTLVRNYLSDQPVRLNNLQLTQFDQLGDSVFGQFYAGYLESMFAGVGAEVLFRQHNSNWALGLNANYVKQRDPASQFGFFDTETYYDMRDKRNYRTQTGTVTGHGTFYYRPQWTWIEDLELKLSAGKYLAEDKGFTINISRQFKSGVKVGAFATKTNLSAEEFGEGSFNKGFYISIPLDTLMTHPTVNRSVISWIPLTRDGGQMLNTKYNLYDLTNQRYQKSEYSLAD</sequence>
<evidence type="ECO:0000313" key="2">
    <source>
        <dbReference type="EMBL" id="ODA35756.1"/>
    </source>
</evidence>
<accession>A0A1C3ERA7</accession>
<comment type="caution">
    <text evidence="2">The sequence shown here is derived from an EMBL/GenBank/DDBJ whole genome shotgun (WGS) entry which is preliminary data.</text>
</comment>
<dbReference type="AlphaFoldDB" id="A0A1C3ERA7"/>
<gene>
    <name evidence="2" type="ORF">A8L45_01575</name>
</gene>
<protein>
    <recommendedName>
        <fullName evidence="4">WbfB protein</fullName>
    </recommendedName>
</protein>
<keyword evidence="1" id="KW-0732">Signal</keyword>